<comment type="caution">
    <text evidence="2">The sequence shown here is derived from an EMBL/GenBank/DDBJ whole genome shotgun (WGS) entry which is preliminary data.</text>
</comment>
<dbReference type="RefSeq" id="WP_109623335.1">
    <property type="nucleotide sequence ID" value="NZ_QGDO01000026.1"/>
</dbReference>
<keyword evidence="1" id="KW-0812">Transmembrane</keyword>
<dbReference type="AlphaFoldDB" id="A0A315YR44"/>
<feature type="transmembrane region" description="Helical" evidence="1">
    <location>
        <begin position="111"/>
        <end position="131"/>
    </location>
</feature>
<dbReference type="InterPro" id="IPR010862">
    <property type="entry name" value="DUF1493"/>
</dbReference>
<keyword evidence="1" id="KW-1133">Transmembrane helix</keyword>
<sequence>MKSVDDVIILIKKYAGTEEVYPDTDINKDLNIYGDDFNDLLEEYSVIADVDMSEFLWYFHYKGEGWNFGDLIFRPPNKRVKRIKLTPQILYNFTLDGKWGIKYPKHSVPSIRYDIIGSVIVCAVLIILIFLNLK</sequence>
<dbReference type="Proteomes" id="UP000245535">
    <property type="component" value="Unassembled WGS sequence"/>
</dbReference>
<dbReference type="EMBL" id="QGDO01000026">
    <property type="protein sequence ID" value="PWJ30950.1"/>
    <property type="molecule type" value="Genomic_DNA"/>
</dbReference>
<evidence type="ECO:0000313" key="3">
    <source>
        <dbReference type="Proteomes" id="UP000245535"/>
    </source>
</evidence>
<evidence type="ECO:0000256" key="1">
    <source>
        <dbReference type="SAM" id="Phobius"/>
    </source>
</evidence>
<name>A0A315YR44_SEDFL</name>
<dbReference type="Pfam" id="PF07377">
    <property type="entry name" value="DUF1493"/>
    <property type="match status" value="1"/>
</dbReference>
<accession>A0A315YR44</accession>
<protein>
    <submittedName>
        <fullName evidence="2">Uncharacterized protein DUF1493</fullName>
    </submittedName>
</protein>
<keyword evidence="3" id="KW-1185">Reference proteome</keyword>
<organism evidence="2 3">
    <name type="scientific">Sediminitomix flava</name>
    <dbReference type="NCBI Taxonomy" id="379075"/>
    <lineage>
        <taxon>Bacteria</taxon>
        <taxon>Pseudomonadati</taxon>
        <taxon>Bacteroidota</taxon>
        <taxon>Cytophagia</taxon>
        <taxon>Cytophagales</taxon>
        <taxon>Flammeovirgaceae</taxon>
        <taxon>Sediminitomix</taxon>
    </lineage>
</organism>
<evidence type="ECO:0000313" key="2">
    <source>
        <dbReference type="EMBL" id="PWJ30950.1"/>
    </source>
</evidence>
<gene>
    <name evidence="2" type="ORF">BC781_1261</name>
</gene>
<proteinExistence type="predicted"/>
<keyword evidence="1" id="KW-0472">Membrane</keyword>
<dbReference type="OrthoDB" id="6402309at2"/>
<reference evidence="2 3" key="1">
    <citation type="submission" date="2018-03" db="EMBL/GenBank/DDBJ databases">
        <title>Genomic Encyclopedia of Archaeal and Bacterial Type Strains, Phase II (KMG-II): from individual species to whole genera.</title>
        <authorList>
            <person name="Goeker M."/>
        </authorList>
    </citation>
    <scope>NUCLEOTIDE SEQUENCE [LARGE SCALE GENOMIC DNA]</scope>
    <source>
        <strain evidence="2 3">DSM 28229</strain>
    </source>
</reference>